<protein>
    <submittedName>
        <fullName evidence="7">DUF423 domain-containing protein</fullName>
    </submittedName>
</protein>
<dbReference type="GO" id="GO:0005886">
    <property type="term" value="C:plasma membrane"/>
    <property type="evidence" value="ECO:0007669"/>
    <property type="project" value="TreeGrafter"/>
</dbReference>
<comment type="similarity">
    <text evidence="2">Belongs to the UPF0382 family.</text>
</comment>
<keyword evidence="5 6" id="KW-0472">Membrane</keyword>
<evidence type="ECO:0000256" key="6">
    <source>
        <dbReference type="SAM" id="Phobius"/>
    </source>
</evidence>
<dbReference type="EMBL" id="SKFH01000002">
    <property type="protein sequence ID" value="TCZ74430.1"/>
    <property type="molecule type" value="Genomic_DNA"/>
</dbReference>
<keyword evidence="3 6" id="KW-0812">Transmembrane</keyword>
<dbReference type="AlphaFoldDB" id="A0A4R4E6M0"/>
<evidence type="ECO:0000313" key="8">
    <source>
        <dbReference type="Proteomes" id="UP000295164"/>
    </source>
</evidence>
<evidence type="ECO:0000256" key="4">
    <source>
        <dbReference type="ARBA" id="ARBA00022989"/>
    </source>
</evidence>
<comment type="subcellular location">
    <subcellularLocation>
        <location evidence="1">Membrane</location>
        <topology evidence="1">Multi-pass membrane protein</topology>
    </subcellularLocation>
</comment>
<dbReference type="Proteomes" id="UP000295164">
    <property type="component" value="Unassembled WGS sequence"/>
</dbReference>
<dbReference type="PANTHER" id="PTHR43461:SF1">
    <property type="entry name" value="TRANSMEMBRANE PROTEIN 256"/>
    <property type="match status" value="1"/>
</dbReference>
<proteinExistence type="inferred from homology"/>
<evidence type="ECO:0000313" key="7">
    <source>
        <dbReference type="EMBL" id="TCZ74430.1"/>
    </source>
</evidence>
<gene>
    <name evidence="7" type="ORF">E0486_02050</name>
</gene>
<keyword evidence="8" id="KW-1185">Reference proteome</keyword>
<organism evidence="7 8">
    <name type="scientific">Flaviaesturariibacter aridisoli</name>
    <dbReference type="NCBI Taxonomy" id="2545761"/>
    <lineage>
        <taxon>Bacteria</taxon>
        <taxon>Pseudomonadati</taxon>
        <taxon>Bacteroidota</taxon>
        <taxon>Chitinophagia</taxon>
        <taxon>Chitinophagales</taxon>
        <taxon>Chitinophagaceae</taxon>
        <taxon>Flaviaestuariibacter</taxon>
    </lineage>
</organism>
<feature type="transmembrane region" description="Helical" evidence="6">
    <location>
        <begin position="102"/>
        <end position="126"/>
    </location>
</feature>
<name>A0A4R4E6M0_9BACT</name>
<dbReference type="Pfam" id="PF04241">
    <property type="entry name" value="DUF423"/>
    <property type="match status" value="1"/>
</dbReference>
<comment type="caution">
    <text evidence="7">The sequence shown here is derived from an EMBL/GenBank/DDBJ whole genome shotgun (WGS) entry which is preliminary data.</text>
</comment>
<evidence type="ECO:0000256" key="2">
    <source>
        <dbReference type="ARBA" id="ARBA00009694"/>
    </source>
</evidence>
<dbReference type="OrthoDB" id="9802121at2"/>
<sequence length="128" mass="13602">MQKTFLSLGAILACLGVILGAFGAHGLKKYVGPDVVATYQTGVQYQMYHAFALLLTGILWEKFGGSTLSTAGWCFLVGIVLFSGSLYLLASLKAMDNVGLRGIGVITPIGGLFFIAGWIALLIGMLRR</sequence>
<feature type="transmembrane region" description="Helical" evidence="6">
    <location>
        <begin position="70"/>
        <end position="90"/>
    </location>
</feature>
<evidence type="ECO:0000256" key="1">
    <source>
        <dbReference type="ARBA" id="ARBA00004141"/>
    </source>
</evidence>
<keyword evidence="4 6" id="KW-1133">Transmembrane helix</keyword>
<accession>A0A4R4E6M0</accession>
<feature type="transmembrane region" description="Helical" evidence="6">
    <location>
        <begin position="47"/>
        <end position="63"/>
    </location>
</feature>
<dbReference type="InterPro" id="IPR006696">
    <property type="entry name" value="DUF423"/>
</dbReference>
<evidence type="ECO:0000256" key="5">
    <source>
        <dbReference type="ARBA" id="ARBA00023136"/>
    </source>
</evidence>
<dbReference type="RefSeq" id="WP_131850476.1">
    <property type="nucleotide sequence ID" value="NZ_SKFH01000002.1"/>
</dbReference>
<dbReference type="PANTHER" id="PTHR43461">
    <property type="entry name" value="TRANSMEMBRANE PROTEIN 256"/>
    <property type="match status" value="1"/>
</dbReference>
<reference evidence="7 8" key="1">
    <citation type="submission" date="2019-03" db="EMBL/GenBank/DDBJ databases">
        <authorList>
            <person name="Kim M.K.M."/>
        </authorList>
    </citation>
    <scope>NUCLEOTIDE SEQUENCE [LARGE SCALE GENOMIC DNA]</scope>
    <source>
        <strain evidence="7 8">17J68-15</strain>
    </source>
</reference>
<evidence type="ECO:0000256" key="3">
    <source>
        <dbReference type="ARBA" id="ARBA00022692"/>
    </source>
</evidence>